<evidence type="ECO:0000256" key="1">
    <source>
        <dbReference type="ARBA" id="ARBA00022801"/>
    </source>
</evidence>
<evidence type="ECO:0000313" key="4">
    <source>
        <dbReference type="Proteomes" id="UP001175261"/>
    </source>
</evidence>
<dbReference type="InterPro" id="IPR020084">
    <property type="entry name" value="NUDIX_hydrolase_CS"/>
</dbReference>
<dbReference type="PROSITE" id="PS00893">
    <property type="entry name" value="NUDIX_BOX"/>
    <property type="match status" value="1"/>
</dbReference>
<evidence type="ECO:0000313" key="3">
    <source>
        <dbReference type="EMBL" id="KAK0391702.1"/>
    </source>
</evidence>
<dbReference type="InterPro" id="IPR015797">
    <property type="entry name" value="NUDIX_hydrolase-like_dom_sf"/>
</dbReference>
<evidence type="ECO:0000259" key="2">
    <source>
        <dbReference type="PROSITE" id="PS51462"/>
    </source>
</evidence>
<dbReference type="AlphaFoldDB" id="A0AA39GQI4"/>
<proteinExistence type="predicted"/>
<organism evidence="3 4">
    <name type="scientific">Sarocladium strictum</name>
    <name type="common">Black bundle disease fungus</name>
    <name type="synonym">Acremonium strictum</name>
    <dbReference type="NCBI Taxonomy" id="5046"/>
    <lineage>
        <taxon>Eukaryota</taxon>
        <taxon>Fungi</taxon>
        <taxon>Dikarya</taxon>
        <taxon>Ascomycota</taxon>
        <taxon>Pezizomycotina</taxon>
        <taxon>Sordariomycetes</taxon>
        <taxon>Hypocreomycetidae</taxon>
        <taxon>Hypocreales</taxon>
        <taxon>Sarocladiaceae</taxon>
        <taxon>Sarocladium</taxon>
    </lineage>
</organism>
<name>A0AA39GQI4_SARSR</name>
<dbReference type="Gene3D" id="3.90.79.10">
    <property type="entry name" value="Nucleoside Triphosphate Pyrophosphohydrolase"/>
    <property type="match status" value="1"/>
</dbReference>
<dbReference type="Proteomes" id="UP001175261">
    <property type="component" value="Unassembled WGS sequence"/>
</dbReference>
<sequence length="154" mass="16935">MSQTSGVGPCVGVGVLVVNPDNRLLIGKRKSSLGAGKYQLPGGHLEYGEDPLACAEREAEEETGLKIRARKIVAVTNDVFEAEKKHYVTLFVWGEVVDPSAEPRTMEPDKCESWSWATFEELRSIKGDSGPGEVVFLPLHHFLSQTEDLEALRP</sequence>
<dbReference type="PANTHER" id="PTHR16099">
    <property type="entry name" value="8-OXO-DGTP DIPHOSPHATES NUDT15"/>
    <property type="match status" value="1"/>
</dbReference>
<dbReference type="EMBL" id="JAPDFR010000001">
    <property type="protein sequence ID" value="KAK0391702.1"/>
    <property type="molecule type" value="Genomic_DNA"/>
</dbReference>
<dbReference type="GO" id="GO:0005829">
    <property type="term" value="C:cytosol"/>
    <property type="evidence" value="ECO:0007669"/>
    <property type="project" value="TreeGrafter"/>
</dbReference>
<reference evidence="3" key="1">
    <citation type="submission" date="2022-10" db="EMBL/GenBank/DDBJ databases">
        <title>Determination and structural analysis of whole genome sequence of Sarocladium strictum F4-1.</title>
        <authorList>
            <person name="Hu L."/>
            <person name="Jiang Y."/>
        </authorList>
    </citation>
    <scope>NUCLEOTIDE SEQUENCE</scope>
    <source>
        <strain evidence="3">F4-1</strain>
    </source>
</reference>
<keyword evidence="4" id="KW-1185">Reference proteome</keyword>
<accession>A0AA39GQI4</accession>
<dbReference type="PROSITE" id="PS51462">
    <property type="entry name" value="NUDIX"/>
    <property type="match status" value="1"/>
</dbReference>
<dbReference type="Pfam" id="PF00293">
    <property type="entry name" value="NUDIX"/>
    <property type="match status" value="1"/>
</dbReference>
<dbReference type="CDD" id="cd04678">
    <property type="entry name" value="NUDIX_MTH2_Nudt15"/>
    <property type="match status" value="1"/>
</dbReference>
<dbReference type="GO" id="GO:0006203">
    <property type="term" value="P:dGTP catabolic process"/>
    <property type="evidence" value="ECO:0007669"/>
    <property type="project" value="TreeGrafter"/>
</dbReference>
<feature type="domain" description="Nudix hydrolase" evidence="2">
    <location>
        <begin position="8"/>
        <end position="140"/>
    </location>
</feature>
<dbReference type="PANTHER" id="PTHR16099:SF5">
    <property type="entry name" value="NUCLEOTIDE TRIPHOSPHATE DIPHOSPHATASE NUDT15"/>
    <property type="match status" value="1"/>
</dbReference>
<dbReference type="FunFam" id="3.90.79.10:FF:000060">
    <property type="entry name" value="Nudix hydrolase 1"/>
    <property type="match status" value="1"/>
</dbReference>
<dbReference type="SUPFAM" id="SSF55811">
    <property type="entry name" value="Nudix"/>
    <property type="match status" value="1"/>
</dbReference>
<gene>
    <name evidence="3" type="ORF">NLU13_1201</name>
</gene>
<dbReference type="GO" id="GO:0035539">
    <property type="term" value="F:8-oxo-7,8-dihydrodeoxyguanosine triphosphate pyrophosphatase activity"/>
    <property type="evidence" value="ECO:0007669"/>
    <property type="project" value="TreeGrafter"/>
</dbReference>
<keyword evidence="1" id="KW-0378">Hydrolase</keyword>
<protein>
    <recommendedName>
        <fullName evidence="2">Nudix hydrolase domain-containing protein</fullName>
    </recommendedName>
</protein>
<dbReference type="InterPro" id="IPR000086">
    <property type="entry name" value="NUDIX_hydrolase_dom"/>
</dbReference>
<comment type="caution">
    <text evidence="3">The sequence shown here is derived from an EMBL/GenBank/DDBJ whole genome shotgun (WGS) entry which is preliminary data.</text>
</comment>